<evidence type="ECO:0000313" key="1">
    <source>
        <dbReference type="EMBL" id="PKM91495.1"/>
    </source>
</evidence>
<organism evidence="1 2">
    <name type="scientific">Candidatus Falkowbacteria bacterium HGW-Falkowbacteria-1</name>
    <dbReference type="NCBI Taxonomy" id="2013768"/>
    <lineage>
        <taxon>Bacteria</taxon>
        <taxon>Candidatus Falkowiibacteriota</taxon>
    </lineage>
</organism>
<gene>
    <name evidence="1" type="ORF">CVU82_02770</name>
</gene>
<dbReference type="EMBL" id="PHAI01000002">
    <property type="protein sequence ID" value="PKM91495.1"/>
    <property type="molecule type" value="Genomic_DNA"/>
</dbReference>
<dbReference type="Proteomes" id="UP000233517">
    <property type="component" value="Unassembled WGS sequence"/>
</dbReference>
<sequence length="60" mass="7070">MSRLKNFLFEVNYIPGFFLRKLNLAKIINPEPVPAQQDVINQGREAKKVRKTRKAFLRKV</sequence>
<proteinExistence type="predicted"/>
<name>A0A2N2E9U6_9BACT</name>
<protein>
    <submittedName>
        <fullName evidence="1">Uncharacterized protein</fullName>
    </submittedName>
</protein>
<evidence type="ECO:0000313" key="2">
    <source>
        <dbReference type="Proteomes" id="UP000233517"/>
    </source>
</evidence>
<comment type="caution">
    <text evidence="1">The sequence shown here is derived from an EMBL/GenBank/DDBJ whole genome shotgun (WGS) entry which is preliminary data.</text>
</comment>
<reference evidence="1 2" key="1">
    <citation type="journal article" date="2017" name="ISME J.">
        <title>Potential for microbial H2 and metal transformations associated with novel bacteria and archaea in deep terrestrial subsurface sediments.</title>
        <authorList>
            <person name="Hernsdorf A.W."/>
            <person name="Amano Y."/>
            <person name="Miyakawa K."/>
            <person name="Ise K."/>
            <person name="Suzuki Y."/>
            <person name="Anantharaman K."/>
            <person name="Probst A."/>
            <person name="Burstein D."/>
            <person name="Thomas B.C."/>
            <person name="Banfield J.F."/>
        </authorList>
    </citation>
    <scope>NUCLEOTIDE SEQUENCE [LARGE SCALE GENOMIC DNA]</scope>
    <source>
        <strain evidence="1">HGW-Falkowbacteria-1</strain>
    </source>
</reference>
<dbReference type="AlphaFoldDB" id="A0A2N2E9U6"/>
<accession>A0A2N2E9U6</accession>